<reference evidence="5 6" key="1">
    <citation type="submission" date="2024-03" db="EMBL/GenBank/DDBJ databases">
        <title>Actinomycetospora sp. OC33-EN07, a novel actinomycete isolated from wild orchid (Aerides multiflora).</title>
        <authorList>
            <person name="Suriyachadkun C."/>
        </authorList>
    </citation>
    <scope>NUCLEOTIDE SEQUENCE [LARGE SCALE GENOMIC DNA]</scope>
    <source>
        <strain evidence="5 6">OC33-EN07</strain>
    </source>
</reference>
<keyword evidence="6" id="KW-1185">Reference proteome</keyword>
<dbReference type="Gene3D" id="1.10.10.10">
    <property type="entry name" value="Winged helix-like DNA-binding domain superfamily/Winged helix DNA-binding domain"/>
    <property type="match status" value="1"/>
</dbReference>
<keyword evidence="2" id="KW-0238">DNA-binding</keyword>
<keyword evidence="1" id="KW-0805">Transcription regulation</keyword>
<dbReference type="PANTHER" id="PTHR44688">
    <property type="entry name" value="DNA-BINDING TRANSCRIPTIONAL ACTIVATOR DEVR_DOSR"/>
    <property type="match status" value="1"/>
</dbReference>
<dbReference type="RefSeq" id="WP_337703944.1">
    <property type="nucleotide sequence ID" value="NZ_JBBEGM010000006.1"/>
</dbReference>
<dbReference type="InterPro" id="IPR016032">
    <property type="entry name" value="Sig_transdc_resp-reg_C-effctor"/>
</dbReference>
<keyword evidence="3" id="KW-0804">Transcription</keyword>
<dbReference type="SUPFAM" id="SSF46894">
    <property type="entry name" value="C-terminal effector domain of the bipartite response regulators"/>
    <property type="match status" value="1"/>
</dbReference>
<accession>A0ABU8M5H5</accession>
<dbReference type="InterPro" id="IPR000792">
    <property type="entry name" value="Tscrpt_reg_LuxR_C"/>
</dbReference>
<dbReference type="PANTHER" id="PTHR44688:SF16">
    <property type="entry name" value="DNA-BINDING TRANSCRIPTIONAL ACTIVATOR DEVR_DOSR"/>
    <property type="match status" value="1"/>
</dbReference>
<evidence type="ECO:0000313" key="6">
    <source>
        <dbReference type="Proteomes" id="UP001369736"/>
    </source>
</evidence>
<dbReference type="Pfam" id="PF00196">
    <property type="entry name" value="GerE"/>
    <property type="match status" value="1"/>
</dbReference>
<dbReference type="SMART" id="SM00421">
    <property type="entry name" value="HTH_LUXR"/>
    <property type="match status" value="1"/>
</dbReference>
<dbReference type="PROSITE" id="PS00622">
    <property type="entry name" value="HTH_LUXR_1"/>
    <property type="match status" value="1"/>
</dbReference>
<gene>
    <name evidence="5" type="ORF">WCD58_15430</name>
</gene>
<evidence type="ECO:0000256" key="3">
    <source>
        <dbReference type="ARBA" id="ARBA00023163"/>
    </source>
</evidence>
<comment type="caution">
    <text evidence="5">The sequence shown here is derived from an EMBL/GenBank/DDBJ whole genome shotgun (WGS) entry which is preliminary data.</text>
</comment>
<evidence type="ECO:0000259" key="4">
    <source>
        <dbReference type="PROSITE" id="PS50043"/>
    </source>
</evidence>
<evidence type="ECO:0000256" key="2">
    <source>
        <dbReference type="ARBA" id="ARBA00023125"/>
    </source>
</evidence>
<evidence type="ECO:0000313" key="5">
    <source>
        <dbReference type="EMBL" id="MEJ2862563.1"/>
    </source>
</evidence>
<dbReference type="InterPro" id="IPR036388">
    <property type="entry name" value="WH-like_DNA-bd_sf"/>
</dbReference>
<feature type="domain" description="HTH luxR-type" evidence="4">
    <location>
        <begin position="371"/>
        <end position="436"/>
    </location>
</feature>
<dbReference type="PRINTS" id="PR00038">
    <property type="entry name" value="HTHLUXR"/>
</dbReference>
<evidence type="ECO:0000256" key="1">
    <source>
        <dbReference type="ARBA" id="ARBA00023015"/>
    </source>
</evidence>
<dbReference type="Proteomes" id="UP001369736">
    <property type="component" value="Unassembled WGS sequence"/>
</dbReference>
<dbReference type="PROSITE" id="PS50043">
    <property type="entry name" value="HTH_LUXR_2"/>
    <property type="match status" value="1"/>
</dbReference>
<dbReference type="CDD" id="cd06170">
    <property type="entry name" value="LuxR_C_like"/>
    <property type="match status" value="1"/>
</dbReference>
<organism evidence="5 6">
    <name type="scientific">Actinomycetospora flava</name>
    <dbReference type="NCBI Taxonomy" id="3129232"/>
    <lineage>
        <taxon>Bacteria</taxon>
        <taxon>Bacillati</taxon>
        <taxon>Actinomycetota</taxon>
        <taxon>Actinomycetes</taxon>
        <taxon>Pseudonocardiales</taxon>
        <taxon>Pseudonocardiaceae</taxon>
        <taxon>Actinomycetospora</taxon>
    </lineage>
</organism>
<protein>
    <submittedName>
        <fullName evidence="5">Helix-turn-helix transcriptional regulator</fullName>
    </submittedName>
</protein>
<sequence>MSAEVDVVEAQVALGAGHIALAASRARRAIAATETAGPFTVLCESLEVLGRVTRLHDMRAAEDLFERAHHVARLHDLPVWQMRALHELSTIDTLSSLRLDRLDAAGRLAERIGAVATANVVALHRAGVLHMLGRCDEAVDQAAGCAATARRVGLATLPIAMLFEAGARSSRGERSSAAALEAEAVAASPDPLGEVIACGHRAVRCLLAEDRARAIVHLQRGRDLIGDDPTLASPPTLGLAAVVLALVVGDPVEHVGVDGLTRWNAGMLGFADAIAVGRRGAGGSAADAVFADADALLFGPPDIPLFRRLARRLVAEAAVADGWGDPAAWLTAEAGWFADAGHDRVAAACRGLLARNGERLPRRTPGPTVPDRLQSAGVTGREMEVLLLVGEGLPNGEIADRLYLSARTVEKHVERLLAKTGARSRLELVARSARADW</sequence>
<name>A0ABU8M5H5_9PSEU</name>
<dbReference type="EMBL" id="JBBEGM010000006">
    <property type="protein sequence ID" value="MEJ2862563.1"/>
    <property type="molecule type" value="Genomic_DNA"/>
</dbReference>
<proteinExistence type="predicted"/>